<dbReference type="EMBL" id="CABPSQ010000015">
    <property type="protein sequence ID" value="VVE75075.1"/>
    <property type="molecule type" value="Genomic_DNA"/>
</dbReference>
<dbReference type="Proteomes" id="UP000414136">
    <property type="component" value="Unassembled WGS sequence"/>
</dbReference>
<keyword evidence="2" id="KW-0812">Transmembrane</keyword>
<sequence length="147" mass="16033">MSTGSVDPTSLPPDIDWHGAAAAIAAHHWRRTLWLVAVLMVIGFAVTFVPQFWAREWASMRFAGWPLPFYMGAQGAILIDIGLIVIYALVQRRNDARYRSALQALRDERRDCLGLSGEASAPEIASGTSRGTVSRSASGAVSAQTYR</sequence>
<dbReference type="RefSeq" id="WP_150627551.1">
    <property type="nucleotide sequence ID" value="NZ_CABPSQ010000015.1"/>
</dbReference>
<keyword evidence="5" id="KW-1185">Reference proteome</keyword>
<evidence type="ECO:0000313" key="4">
    <source>
        <dbReference type="EMBL" id="VVE75075.1"/>
    </source>
</evidence>
<dbReference type="NCBIfam" id="TIGR03647">
    <property type="entry name" value="Na_symport_sm"/>
    <property type="match status" value="1"/>
</dbReference>
<feature type="domain" description="Sodium symporter small subunit" evidence="3">
    <location>
        <begin position="26"/>
        <end position="99"/>
    </location>
</feature>
<reference evidence="4 5" key="1">
    <citation type="submission" date="2019-08" db="EMBL/GenBank/DDBJ databases">
        <authorList>
            <person name="Peeters C."/>
        </authorList>
    </citation>
    <scope>NUCLEOTIDE SEQUENCE [LARGE SCALE GENOMIC DNA]</scope>
    <source>
        <strain evidence="4 5">LMG 31118</strain>
    </source>
</reference>
<proteinExistence type="predicted"/>
<feature type="transmembrane region" description="Helical" evidence="2">
    <location>
        <begin position="69"/>
        <end position="90"/>
    </location>
</feature>
<feature type="transmembrane region" description="Helical" evidence="2">
    <location>
        <begin position="33"/>
        <end position="54"/>
    </location>
</feature>
<accession>A0A5E5AR80</accession>
<name>A0A5E5AR80_9BURK</name>
<dbReference type="Pfam" id="PF13937">
    <property type="entry name" value="DUF4212"/>
    <property type="match status" value="1"/>
</dbReference>
<evidence type="ECO:0000256" key="2">
    <source>
        <dbReference type="SAM" id="Phobius"/>
    </source>
</evidence>
<evidence type="ECO:0000313" key="5">
    <source>
        <dbReference type="Proteomes" id="UP000414136"/>
    </source>
</evidence>
<gene>
    <name evidence="4" type="ORF">PCA31118_04908</name>
</gene>
<dbReference type="AlphaFoldDB" id="A0A5E5AR80"/>
<keyword evidence="2" id="KW-1133">Transmembrane helix</keyword>
<protein>
    <recommendedName>
        <fullName evidence="3">Sodium symporter small subunit domain-containing protein</fullName>
    </recommendedName>
</protein>
<dbReference type="InterPro" id="IPR019886">
    <property type="entry name" value="Na_symporter_ssu"/>
</dbReference>
<keyword evidence="2" id="KW-0472">Membrane</keyword>
<feature type="compositionally biased region" description="Polar residues" evidence="1">
    <location>
        <begin position="126"/>
        <end position="147"/>
    </location>
</feature>
<organism evidence="4 5">
    <name type="scientific">Pandoraea captiosa</name>
    <dbReference type="NCBI Taxonomy" id="2508302"/>
    <lineage>
        <taxon>Bacteria</taxon>
        <taxon>Pseudomonadati</taxon>
        <taxon>Pseudomonadota</taxon>
        <taxon>Betaproteobacteria</taxon>
        <taxon>Burkholderiales</taxon>
        <taxon>Burkholderiaceae</taxon>
        <taxon>Pandoraea</taxon>
    </lineage>
</organism>
<evidence type="ECO:0000259" key="3">
    <source>
        <dbReference type="Pfam" id="PF13937"/>
    </source>
</evidence>
<dbReference type="OrthoDB" id="9797746at2"/>
<feature type="region of interest" description="Disordered" evidence="1">
    <location>
        <begin position="121"/>
        <end position="147"/>
    </location>
</feature>
<evidence type="ECO:0000256" key="1">
    <source>
        <dbReference type="SAM" id="MobiDB-lite"/>
    </source>
</evidence>